<keyword evidence="3" id="KW-1185">Reference proteome</keyword>
<evidence type="ECO:0000256" key="1">
    <source>
        <dbReference type="SAM" id="Phobius"/>
    </source>
</evidence>
<dbReference type="RefSeq" id="WP_199870740.1">
    <property type="nucleotide sequence ID" value="NZ_JAAGPU010000036.1"/>
</dbReference>
<protein>
    <recommendedName>
        <fullName evidence="4">DUF4352 domain-containing protein</fullName>
    </recommendedName>
</protein>
<dbReference type="EMBL" id="JAAGPU010000036">
    <property type="protein sequence ID" value="NEU06210.1"/>
    <property type="molecule type" value="Genomic_DNA"/>
</dbReference>
<keyword evidence="1" id="KW-1133">Transmembrane helix</keyword>
<evidence type="ECO:0000313" key="2">
    <source>
        <dbReference type="EMBL" id="NEU06210.1"/>
    </source>
</evidence>
<gene>
    <name evidence="2" type="ORF">G3M99_15390</name>
</gene>
<sequence length="180" mass="21208">MKMKNKIKIIILICFACILLVFIGYRYHKMNSGIPQEFKNEVFNVNEEVKLDNINIKITDFKLINNKGTSTININFYIKNVGNNDVNISDLVYDSKILYKNIIIDVPCNVEDREDNIVKCKSEKNITLSYKFPYESIEDNIKFYPTKKLYKNQIKEYIENHLLMCEKAIEIGYENIKNIN</sequence>
<keyword evidence="1" id="KW-0472">Membrane</keyword>
<evidence type="ECO:0008006" key="4">
    <source>
        <dbReference type="Google" id="ProtNLM"/>
    </source>
</evidence>
<accession>A0A6M0H663</accession>
<keyword evidence="1" id="KW-0812">Transmembrane</keyword>
<organism evidence="2 3">
    <name type="scientific">Clostridium senegalense</name>
    <dbReference type="NCBI Taxonomy" id="1465809"/>
    <lineage>
        <taxon>Bacteria</taxon>
        <taxon>Bacillati</taxon>
        <taxon>Bacillota</taxon>
        <taxon>Clostridia</taxon>
        <taxon>Eubacteriales</taxon>
        <taxon>Clostridiaceae</taxon>
        <taxon>Clostridium</taxon>
    </lineage>
</organism>
<proteinExistence type="predicted"/>
<dbReference type="AlphaFoldDB" id="A0A6M0H663"/>
<dbReference type="Proteomes" id="UP000481872">
    <property type="component" value="Unassembled WGS sequence"/>
</dbReference>
<name>A0A6M0H663_9CLOT</name>
<evidence type="ECO:0000313" key="3">
    <source>
        <dbReference type="Proteomes" id="UP000481872"/>
    </source>
</evidence>
<feature type="transmembrane region" description="Helical" evidence="1">
    <location>
        <begin position="7"/>
        <end position="27"/>
    </location>
</feature>
<comment type="caution">
    <text evidence="2">The sequence shown here is derived from an EMBL/GenBank/DDBJ whole genome shotgun (WGS) entry which is preliminary data.</text>
</comment>
<reference evidence="2 3" key="1">
    <citation type="submission" date="2020-02" db="EMBL/GenBank/DDBJ databases">
        <title>Genome assembly of a novel Clostridium senegalense strain.</title>
        <authorList>
            <person name="Gupta T.B."/>
            <person name="Jauregui R."/>
            <person name="Maclean P."/>
            <person name="Nawarathana A."/>
            <person name="Brightwell G."/>
        </authorList>
    </citation>
    <scope>NUCLEOTIDE SEQUENCE [LARGE SCALE GENOMIC DNA]</scope>
    <source>
        <strain evidence="2 3">AGRFS4</strain>
    </source>
</reference>